<feature type="non-terminal residue" evidence="2">
    <location>
        <position position="1"/>
    </location>
</feature>
<protein>
    <submittedName>
        <fullName evidence="2">Uncharacterized protein</fullName>
    </submittedName>
</protein>
<proteinExistence type="predicted"/>
<feature type="region of interest" description="Disordered" evidence="1">
    <location>
        <begin position="1"/>
        <end position="25"/>
    </location>
</feature>
<keyword evidence="3" id="KW-1185">Reference proteome</keyword>
<sequence length="210" mass="23383">GNDFWGKDANHTHRQSDPLAGPSSPIRQRNLFDFLRFSTRLASAPQRIALQPWKFRFSPVRPSMHAINVAPARDEDRYVVEPPSEAEVAAAMQDTSYNSSTQQSQGAAGTQGSQVYMQERPIQTVQRPHSDTGTGELSYVIGCCGFYLSHLDMSLILTDDFCIVFGYFAGSCRASRMSMMGLTPSLVMVSQLHPLSQWYTIGVSRDTILR</sequence>
<dbReference type="EMBL" id="LVVM01003423">
    <property type="protein sequence ID" value="OJA14922.1"/>
    <property type="molecule type" value="Genomic_DNA"/>
</dbReference>
<dbReference type="OrthoDB" id="2656549at2759"/>
<dbReference type="AlphaFoldDB" id="A0A1J8QZL9"/>
<evidence type="ECO:0000313" key="2">
    <source>
        <dbReference type="EMBL" id="OJA14922.1"/>
    </source>
</evidence>
<organism evidence="2 3">
    <name type="scientific">Rhizopogon vesiculosus</name>
    <dbReference type="NCBI Taxonomy" id="180088"/>
    <lineage>
        <taxon>Eukaryota</taxon>
        <taxon>Fungi</taxon>
        <taxon>Dikarya</taxon>
        <taxon>Basidiomycota</taxon>
        <taxon>Agaricomycotina</taxon>
        <taxon>Agaricomycetes</taxon>
        <taxon>Agaricomycetidae</taxon>
        <taxon>Boletales</taxon>
        <taxon>Suillineae</taxon>
        <taxon>Rhizopogonaceae</taxon>
        <taxon>Rhizopogon</taxon>
    </lineage>
</organism>
<evidence type="ECO:0000256" key="1">
    <source>
        <dbReference type="SAM" id="MobiDB-lite"/>
    </source>
</evidence>
<dbReference type="Proteomes" id="UP000183567">
    <property type="component" value="Unassembled WGS sequence"/>
</dbReference>
<feature type="compositionally biased region" description="Basic and acidic residues" evidence="1">
    <location>
        <begin position="1"/>
        <end position="16"/>
    </location>
</feature>
<name>A0A1J8QZL9_9AGAM</name>
<comment type="caution">
    <text evidence="2">The sequence shown here is derived from an EMBL/GenBank/DDBJ whole genome shotgun (WGS) entry which is preliminary data.</text>
</comment>
<accession>A0A1J8QZL9</accession>
<evidence type="ECO:0000313" key="3">
    <source>
        <dbReference type="Proteomes" id="UP000183567"/>
    </source>
</evidence>
<reference evidence="2 3" key="1">
    <citation type="submission" date="2016-03" db="EMBL/GenBank/DDBJ databases">
        <title>Comparative genomics of the ectomycorrhizal sister species Rhizopogon vinicolor and Rhizopogon vesiculosus (Basidiomycota: Boletales) reveals a divergence of the mating type B locus.</title>
        <authorList>
            <person name="Mujic A.B."/>
            <person name="Kuo A."/>
            <person name="Tritt A."/>
            <person name="Lipzen A."/>
            <person name="Chen C."/>
            <person name="Johnson J."/>
            <person name="Sharma A."/>
            <person name="Barry K."/>
            <person name="Grigoriev I.V."/>
            <person name="Spatafora J.W."/>
        </authorList>
    </citation>
    <scope>NUCLEOTIDE SEQUENCE [LARGE SCALE GENOMIC DNA]</scope>
    <source>
        <strain evidence="2 3">AM-OR11-056</strain>
    </source>
</reference>
<gene>
    <name evidence="2" type="ORF">AZE42_06454</name>
</gene>